<reference evidence="1 2" key="1">
    <citation type="journal article" date="2018" name="Front. Plant Sci.">
        <title>Red Clover (Trifolium pratense) and Zigzag Clover (T. medium) - A Picture of Genomic Similarities and Differences.</title>
        <authorList>
            <person name="Dluhosova J."/>
            <person name="Istvanek J."/>
            <person name="Nedelnik J."/>
            <person name="Repkova J."/>
        </authorList>
    </citation>
    <scope>NUCLEOTIDE SEQUENCE [LARGE SCALE GENOMIC DNA]</scope>
    <source>
        <strain evidence="2">cv. 10/8</strain>
        <tissue evidence="1">Leaf</tissue>
    </source>
</reference>
<keyword evidence="2" id="KW-1185">Reference proteome</keyword>
<evidence type="ECO:0000313" key="2">
    <source>
        <dbReference type="Proteomes" id="UP000265520"/>
    </source>
</evidence>
<organism evidence="1 2">
    <name type="scientific">Trifolium medium</name>
    <dbReference type="NCBI Taxonomy" id="97028"/>
    <lineage>
        <taxon>Eukaryota</taxon>
        <taxon>Viridiplantae</taxon>
        <taxon>Streptophyta</taxon>
        <taxon>Embryophyta</taxon>
        <taxon>Tracheophyta</taxon>
        <taxon>Spermatophyta</taxon>
        <taxon>Magnoliopsida</taxon>
        <taxon>eudicotyledons</taxon>
        <taxon>Gunneridae</taxon>
        <taxon>Pentapetalae</taxon>
        <taxon>rosids</taxon>
        <taxon>fabids</taxon>
        <taxon>Fabales</taxon>
        <taxon>Fabaceae</taxon>
        <taxon>Papilionoideae</taxon>
        <taxon>50 kb inversion clade</taxon>
        <taxon>NPAAA clade</taxon>
        <taxon>Hologalegina</taxon>
        <taxon>IRL clade</taxon>
        <taxon>Trifolieae</taxon>
        <taxon>Trifolium</taxon>
    </lineage>
</organism>
<evidence type="ECO:0000313" key="1">
    <source>
        <dbReference type="EMBL" id="MCI92917.1"/>
    </source>
</evidence>
<dbReference type="Proteomes" id="UP000265520">
    <property type="component" value="Unassembled WGS sequence"/>
</dbReference>
<name>A0A392VY56_9FABA</name>
<dbReference type="EMBL" id="LXQA011314564">
    <property type="protein sequence ID" value="MCI92917.1"/>
    <property type="molecule type" value="Genomic_DNA"/>
</dbReference>
<feature type="non-terminal residue" evidence="1">
    <location>
        <position position="33"/>
    </location>
</feature>
<accession>A0A392VY56</accession>
<dbReference type="AlphaFoldDB" id="A0A392VY56"/>
<sequence length="33" mass="3818">MSSLLRTTHYPLSFRRARLVSWISSAPKARELS</sequence>
<proteinExistence type="predicted"/>
<comment type="caution">
    <text evidence="1">The sequence shown here is derived from an EMBL/GenBank/DDBJ whole genome shotgun (WGS) entry which is preliminary data.</text>
</comment>
<protein>
    <submittedName>
        <fullName evidence="1">Uncharacterized protein</fullName>
    </submittedName>
</protein>